<evidence type="ECO:0000313" key="7">
    <source>
        <dbReference type="EMBL" id="RMB57308.1"/>
    </source>
</evidence>
<reference evidence="7 8" key="1">
    <citation type="submission" date="2018-10" db="EMBL/GenBank/DDBJ databases">
        <title>Corynebacterium macginleyi genome sequencing and assembly of the type strain and two clinical samples.</title>
        <authorList>
            <person name="Bernier A.-M."/>
            <person name="Bernard K."/>
        </authorList>
    </citation>
    <scope>NUCLEOTIDE SEQUENCE [LARGE SCALE GENOMIC DNA]</scope>
    <source>
        <strain evidence="7 8">NML 120205</strain>
    </source>
</reference>
<proteinExistence type="inferred from homology"/>
<dbReference type="Proteomes" id="UP000270649">
    <property type="component" value="Unassembled WGS sequence"/>
</dbReference>
<dbReference type="InterPro" id="IPR051313">
    <property type="entry name" value="Bact_iron-sidero_bind"/>
</dbReference>
<dbReference type="Gene3D" id="3.40.50.1980">
    <property type="entry name" value="Nitrogenase molybdenum iron protein domain"/>
    <property type="match status" value="2"/>
</dbReference>
<keyword evidence="3" id="KW-0813">Transport</keyword>
<evidence type="ECO:0000259" key="6">
    <source>
        <dbReference type="PROSITE" id="PS50983"/>
    </source>
</evidence>
<dbReference type="GO" id="GO:1901678">
    <property type="term" value="P:iron coordination entity transport"/>
    <property type="evidence" value="ECO:0007669"/>
    <property type="project" value="UniProtKB-ARBA"/>
</dbReference>
<dbReference type="InterPro" id="IPR002491">
    <property type="entry name" value="ABC_transptr_periplasmic_BD"/>
</dbReference>
<comment type="caution">
    <text evidence="7">The sequence shown here is derived from an EMBL/GenBank/DDBJ whole genome shotgun (WGS) entry which is preliminary data.</text>
</comment>
<dbReference type="RefSeq" id="WP_121910633.1">
    <property type="nucleotide sequence ID" value="NZ_CP068291.1"/>
</dbReference>
<organism evidence="7 8">
    <name type="scientific">Corynebacterium macginleyi</name>
    <dbReference type="NCBI Taxonomy" id="38290"/>
    <lineage>
        <taxon>Bacteria</taxon>
        <taxon>Bacillati</taxon>
        <taxon>Actinomycetota</taxon>
        <taxon>Actinomycetes</taxon>
        <taxon>Mycobacteriales</taxon>
        <taxon>Corynebacteriaceae</taxon>
        <taxon>Corynebacterium</taxon>
    </lineage>
</organism>
<dbReference type="PANTHER" id="PTHR30532:SF24">
    <property type="entry name" value="FERRIC ENTEROBACTIN-BINDING PERIPLASMIC PROTEIN FEPB"/>
    <property type="match status" value="1"/>
</dbReference>
<dbReference type="OrthoDB" id="1846031at2"/>
<comment type="similarity">
    <text evidence="2">Belongs to the bacterial solute-binding protein 8 family.</text>
</comment>
<gene>
    <name evidence="7" type="ORF">D9543_09780</name>
</gene>
<sequence length="316" mass="34156">MKIFGRRTMGVVALLSAGAVALAGCSRGEGDESTQSSTDAAAEERVASLGLGDADTLLALGITPVTVAPWGAEGDGDPSGVGPWSKKLLGDAKPETIYNTATGFTAETLEQITAADPTKIIAVNQAVDARAKESLEEIAPTTVKPDGYKDWQIPWEKQVETIADAVDMKDKGDKLIADTEKAFEEFRREHTELQGKSAAIVMPYDGKIGLYTDEDGRGQFIEDLGMEIPDELKGDGSSFFVDFAPENYAKLNQVDYLFVLDYNGSVDALKKDKTFQGLDIVKDGRVRYLDTDTGNAMSMPNPVTIPWAIDKFEEKL</sequence>
<feature type="domain" description="Fe/B12 periplasmic-binding" evidence="6">
    <location>
        <begin position="45"/>
        <end position="316"/>
    </location>
</feature>
<dbReference type="Pfam" id="PF01497">
    <property type="entry name" value="Peripla_BP_2"/>
    <property type="match status" value="1"/>
</dbReference>
<evidence type="ECO:0000256" key="2">
    <source>
        <dbReference type="ARBA" id="ARBA00008814"/>
    </source>
</evidence>
<evidence type="ECO:0000256" key="4">
    <source>
        <dbReference type="ARBA" id="ARBA00022729"/>
    </source>
</evidence>
<keyword evidence="4 5" id="KW-0732">Signal</keyword>
<feature type="chain" id="PRO_5038370615" evidence="5">
    <location>
        <begin position="24"/>
        <end position="316"/>
    </location>
</feature>
<dbReference type="EMBL" id="REGC01000015">
    <property type="protein sequence ID" value="RMB57308.1"/>
    <property type="molecule type" value="Genomic_DNA"/>
</dbReference>
<dbReference type="PROSITE" id="PS51257">
    <property type="entry name" value="PROKAR_LIPOPROTEIN"/>
    <property type="match status" value="1"/>
</dbReference>
<protein>
    <submittedName>
        <fullName evidence="7">Iron-siderophore ABC transporter substrate-binding protein</fullName>
    </submittedName>
</protein>
<evidence type="ECO:0000256" key="5">
    <source>
        <dbReference type="SAM" id="SignalP"/>
    </source>
</evidence>
<dbReference type="SUPFAM" id="SSF53807">
    <property type="entry name" value="Helical backbone' metal receptor"/>
    <property type="match status" value="1"/>
</dbReference>
<feature type="signal peptide" evidence="5">
    <location>
        <begin position="1"/>
        <end position="23"/>
    </location>
</feature>
<accession>A0A3M0FXV2</accession>
<dbReference type="AlphaFoldDB" id="A0A3M0FXV2"/>
<evidence type="ECO:0000256" key="3">
    <source>
        <dbReference type="ARBA" id="ARBA00022448"/>
    </source>
</evidence>
<dbReference type="PROSITE" id="PS50983">
    <property type="entry name" value="FE_B12_PBP"/>
    <property type="match status" value="1"/>
</dbReference>
<dbReference type="PANTHER" id="PTHR30532">
    <property type="entry name" value="IRON III DICITRATE-BINDING PERIPLASMIC PROTEIN"/>
    <property type="match status" value="1"/>
</dbReference>
<evidence type="ECO:0000256" key="1">
    <source>
        <dbReference type="ARBA" id="ARBA00004196"/>
    </source>
</evidence>
<name>A0A3M0FXV2_9CORY</name>
<comment type="subcellular location">
    <subcellularLocation>
        <location evidence="1">Cell envelope</location>
    </subcellularLocation>
</comment>
<evidence type="ECO:0000313" key="8">
    <source>
        <dbReference type="Proteomes" id="UP000270649"/>
    </source>
</evidence>
<dbReference type="GO" id="GO:0030288">
    <property type="term" value="C:outer membrane-bounded periplasmic space"/>
    <property type="evidence" value="ECO:0007669"/>
    <property type="project" value="TreeGrafter"/>
</dbReference>
<dbReference type="GeneID" id="92745386"/>